<reference evidence="3 4" key="1">
    <citation type="submission" date="2015-11" db="EMBL/GenBank/DDBJ databases">
        <authorList>
            <person name="Zhang Y."/>
            <person name="Guo Z."/>
        </authorList>
    </citation>
    <scope>NUCLEOTIDE SEQUENCE [LARGE SCALE GENOMIC DNA]</scope>
    <source>
        <strain evidence="3 4">KCTC 12086</strain>
    </source>
</reference>
<dbReference type="AlphaFoldDB" id="A0A0S2K6D2"/>
<dbReference type="PATRIC" id="fig|161398.10.peg.3322"/>
<evidence type="ECO:0000313" key="3">
    <source>
        <dbReference type="EMBL" id="ALO43736.1"/>
    </source>
</evidence>
<accession>A0A0S2K6D2</accession>
<protein>
    <submittedName>
        <fullName evidence="3">Uncharacterized protein</fullName>
    </submittedName>
</protein>
<evidence type="ECO:0000256" key="1">
    <source>
        <dbReference type="SAM" id="Coils"/>
    </source>
</evidence>
<dbReference type="STRING" id="161398.PP2015_3259"/>
<dbReference type="Proteomes" id="UP000061457">
    <property type="component" value="Chromosome I"/>
</dbReference>
<sequence>MKTVKKTLLTLAVLSVPVTAMAMPSLRDDCQFSSPIQSGGADILFSQNCKTAYVAPPNTGKVTLSGYHETQGTEFCGNLDNAKATYDQSQARSKTWRDKSEALLLQVDPLIDEKIQANADLLELKGNIDYWVFEELKNSYEMTLLAYNGRYDDYKFCLQDGLLTREECQQNLRDTVQAYSDARTEYNRYRSDNRVALAKIDELKADIVRLDEQIVALEERVIKYDDYAMNIESRATYNYIDLASIYGANAKMLYTLDYDSYVDGIRAQNAHIPQITSWKQMPLVGAEFFTNMNPDFINTADPNMGSLKDLTPIHTMNTAQKLISFRPKGFSSLYESMDGEDKSTEPGAYMNNIDPNDVDALVYGSFGSASSNLAMNLFGACPLKKEGVTGTQLAASFDSYVQTGLRLQWLIEVPFGYKAQYKAHNILSQFSSNKSSGFLFWKKRKSSFYEWAKNTQDLKIEFIDPPLSRYWTEEMEETVRESIMRRIAFGVLDSVYPRISAAPLNDAEHQAWSKGAQQIGCSFGPYGCAIGWVVGSLDNRKNYSRFYSDKSRYYTEESTKVTYLPKEKYLTFSAQ</sequence>
<evidence type="ECO:0000256" key="2">
    <source>
        <dbReference type="SAM" id="SignalP"/>
    </source>
</evidence>
<proteinExistence type="predicted"/>
<dbReference type="EMBL" id="CP013187">
    <property type="protein sequence ID" value="ALO43736.1"/>
    <property type="molecule type" value="Genomic_DNA"/>
</dbReference>
<feature type="chain" id="PRO_5006601143" evidence="2">
    <location>
        <begin position="23"/>
        <end position="575"/>
    </location>
</feature>
<keyword evidence="4" id="KW-1185">Reference proteome</keyword>
<feature type="signal peptide" evidence="2">
    <location>
        <begin position="1"/>
        <end position="22"/>
    </location>
</feature>
<feature type="coiled-coil region" evidence="1">
    <location>
        <begin position="186"/>
        <end position="220"/>
    </location>
</feature>
<gene>
    <name evidence="3" type="ORF">PP2015_3259</name>
</gene>
<keyword evidence="1" id="KW-0175">Coiled coil</keyword>
<evidence type="ECO:0000313" key="4">
    <source>
        <dbReference type="Proteomes" id="UP000061457"/>
    </source>
</evidence>
<organism evidence="3 4">
    <name type="scientific">Pseudoalteromonas phenolica</name>
    <dbReference type="NCBI Taxonomy" id="161398"/>
    <lineage>
        <taxon>Bacteria</taxon>
        <taxon>Pseudomonadati</taxon>
        <taxon>Pseudomonadota</taxon>
        <taxon>Gammaproteobacteria</taxon>
        <taxon>Alteromonadales</taxon>
        <taxon>Pseudoalteromonadaceae</taxon>
        <taxon>Pseudoalteromonas</taxon>
    </lineage>
</organism>
<keyword evidence="2" id="KW-0732">Signal</keyword>
<dbReference type="KEGG" id="pphe:PP2015_3259"/>
<name>A0A0S2K6D2_9GAMM</name>